<evidence type="ECO:0000313" key="2">
    <source>
        <dbReference type="EMBL" id="MEQ4486023.1"/>
    </source>
</evidence>
<protein>
    <submittedName>
        <fullName evidence="2">Uncharacterized protein</fullName>
    </submittedName>
</protein>
<feature type="transmembrane region" description="Helical" evidence="1">
    <location>
        <begin position="36"/>
        <end position="60"/>
    </location>
</feature>
<reference evidence="2 3" key="1">
    <citation type="journal article" date="2023" name="Genome Announc.">
        <title>Pan-Genome Analyses of the Genus Cohnella and Proposal of the Novel Species Cohnella silvisoli sp. nov., Isolated from Forest Soil.</title>
        <authorList>
            <person name="Wang C."/>
            <person name="Mao L."/>
            <person name="Bao G."/>
            <person name="Zhu H."/>
        </authorList>
    </citation>
    <scope>NUCLEOTIDE SEQUENCE [LARGE SCALE GENOMIC DNA]</scope>
    <source>
        <strain evidence="2 3">NL03-T5-1</strain>
    </source>
</reference>
<evidence type="ECO:0000256" key="1">
    <source>
        <dbReference type="SAM" id="Phobius"/>
    </source>
</evidence>
<dbReference type="Proteomes" id="UP001493487">
    <property type="component" value="Unassembled WGS sequence"/>
</dbReference>
<keyword evidence="1" id="KW-0472">Membrane</keyword>
<feature type="transmembrane region" description="Helical" evidence="1">
    <location>
        <begin position="12"/>
        <end position="30"/>
    </location>
</feature>
<keyword evidence="3" id="KW-1185">Reference proteome</keyword>
<keyword evidence="1" id="KW-0812">Transmembrane</keyword>
<proteinExistence type="predicted"/>
<organism evidence="2 3">
    <name type="scientific">Cohnella silvisoli</name>
    <dbReference type="NCBI Taxonomy" id="2873699"/>
    <lineage>
        <taxon>Bacteria</taxon>
        <taxon>Bacillati</taxon>
        <taxon>Bacillota</taxon>
        <taxon>Bacilli</taxon>
        <taxon>Bacillales</taxon>
        <taxon>Paenibacillaceae</taxon>
        <taxon>Cohnella</taxon>
    </lineage>
</organism>
<evidence type="ECO:0000313" key="3">
    <source>
        <dbReference type="Proteomes" id="UP001493487"/>
    </source>
</evidence>
<comment type="caution">
    <text evidence="2">The sequence shown here is derived from an EMBL/GenBank/DDBJ whole genome shotgun (WGS) entry which is preliminary data.</text>
</comment>
<gene>
    <name evidence="2" type="ORF">QJS35_26945</name>
</gene>
<dbReference type="EMBL" id="JASKHM010000018">
    <property type="protein sequence ID" value="MEQ4486023.1"/>
    <property type="molecule type" value="Genomic_DNA"/>
</dbReference>
<sequence length="94" mass="10690">MKKFLVISQVIYLLCVIPWVFIWGISFMGFDQGFSWYAVALVVGIGVYPIAVILCSIFAWKLRKHRKRAAIIVNLIPMVWVLGIGLPVSFLNFS</sequence>
<feature type="transmembrane region" description="Helical" evidence="1">
    <location>
        <begin position="72"/>
        <end position="93"/>
    </location>
</feature>
<name>A0ABV1L200_9BACL</name>
<dbReference type="RefSeq" id="WP_232188993.1">
    <property type="nucleotide sequence ID" value="NZ_JAIOAP010000017.1"/>
</dbReference>
<accession>A0ABV1L200</accession>
<keyword evidence="1" id="KW-1133">Transmembrane helix</keyword>